<dbReference type="InterPro" id="IPR012944">
    <property type="entry name" value="SusD_RagB_dom"/>
</dbReference>
<dbReference type="SUPFAM" id="SSF48452">
    <property type="entry name" value="TPR-like"/>
    <property type="match status" value="1"/>
</dbReference>
<accession>A0ABT8R4P6</accession>
<evidence type="ECO:0000256" key="4">
    <source>
        <dbReference type="ARBA" id="ARBA00023136"/>
    </source>
</evidence>
<evidence type="ECO:0000259" key="6">
    <source>
        <dbReference type="Pfam" id="PF07980"/>
    </source>
</evidence>
<reference evidence="8" key="1">
    <citation type="submission" date="2023-07" db="EMBL/GenBank/DDBJ databases">
        <title>The genome sequence of Rhodocytophaga aerolata KACC 12507.</title>
        <authorList>
            <person name="Zhang X."/>
        </authorList>
    </citation>
    <scope>NUCLEOTIDE SEQUENCE</scope>
    <source>
        <strain evidence="8">KACC 12507</strain>
    </source>
</reference>
<dbReference type="PROSITE" id="PS51257">
    <property type="entry name" value="PROKAR_LIPOPROTEIN"/>
    <property type="match status" value="1"/>
</dbReference>
<evidence type="ECO:0000256" key="1">
    <source>
        <dbReference type="ARBA" id="ARBA00004442"/>
    </source>
</evidence>
<evidence type="ECO:0000256" key="3">
    <source>
        <dbReference type="ARBA" id="ARBA00022729"/>
    </source>
</evidence>
<feature type="domain" description="SusD-like N-terminal" evidence="7">
    <location>
        <begin position="80"/>
        <end position="217"/>
    </location>
</feature>
<feature type="domain" description="RagB/SusD" evidence="6">
    <location>
        <begin position="244"/>
        <end position="544"/>
    </location>
</feature>
<evidence type="ECO:0000256" key="2">
    <source>
        <dbReference type="ARBA" id="ARBA00006275"/>
    </source>
</evidence>
<proteinExistence type="inferred from homology"/>
<evidence type="ECO:0000259" key="7">
    <source>
        <dbReference type="Pfam" id="PF14322"/>
    </source>
</evidence>
<organism evidence="8 9">
    <name type="scientific">Rhodocytophaga aerolata</name>
    <dbReference type="NCBI Taxonomy" id="455078"/>
    <lineage>
        <taxon>Bacteria</taxon>
        <taxon>Pseudomonadati</taxon>
        <taxon>Bacteroidota</taxon>
        <taxon>Cytophagia</taxon>
        <taxon>Cytophagales</taxon>
        <taxon>Rhodocytophagaceae</taxon>
        <taxon>Rhodocytophaga</taxon>
    </lineage>
</organism>
<dbReference type="RefSeq" id="WP_302037880.1">
    <property type="nucleotide sequence ID" value="NZ_JAUKPO010000006.1"/>
</dbReference>
<dbReference type="Gene3D" id="1.25.40.390">
    <property type="match status" value="1"/>
</dbReference>
<dbReference type="EMBL" id="JAUKPO010000006">
    <property type="protein sequence ID" value="MDO1447076.1"/>
    <property type="molecule type" value="Genomic_DNA"/>
</dbReference>
<evidence type="ECO:0000256" key="5">
    <source>
        <dbReference type="ARBA" id="ARBA00023237"/>
    </source>
</evidence>
<keyword evidence="3" id="KW-0732">Signal</keyword>
<evidence type="ECO:0000313" key="9">
    <source>
        <dbReference type="Proteomes" id="UP001168528"/>
    </source>
</evidence>
<dbReference type="InterPro" id="IPR033985">
    <property type="entry name" value="SusD-like_N"/>
</dbReference>
<keyword evidence="4" id="KW-0472">Membrane</keyword>
<keyword evidence="9" id="KW-1185">Reference proteome</keyword>
<sequence length="551" mass="62085">MNYKRYFAGLLFLGLLTGCSDEFLDRPPLDTVVDANYYKTNDQVLAGTAPLYNEVWFAYNDKASHGIGDARGGVLFSGSYQLANVQMNTTGDTEENNNSWRSFYNIVGQSNTVITNINKYAGDAVSTDIKQHAIAEARFMRGLAYSYLVQNWGAVPIIENNTTLLTDTTIARNTVESVWQFLIRDIRFAAENLPVSSLQTGRLNKWAAEGMLAKMYLTRAGVGMSGTRRQSDLDSAAYFAKRVIDNSGKSLMQNYEDLFKTANNNNSETLFALQWKYDGNWGTQNSVQAYLAYGSSITGFGDGWGGDIGASKFMLEQYEDLSKDERRKATFMLPGDHYSYIHEEVDDPDKPGSKKIVELTVKTDNNNTADFRSRAHVKKYVVGRPEDNGGKVQQQRTEIQTYMLRLADVYLIYAEAILGNNDVLAPGEALNYFNLVRARAGLAPKETVTWEDIHKERLLEFAMEGQAWYEFVRLHYYNPQLAYSKLSTQDRGNFNVAPDSKENPTSWTITSVGTNQRTFPVSLNNFIIPIPTTELSRAPNLRKEPIPYTFK</sequence>
<gene>
    <name evidence="8" type="ORF">Q0590_12480</name>
</gene>
<comment type="caution">
    <text evidence="8">The sequence shown here is derived from an EMBL/GenBank/DDBJ whole genome shotgun (WGS) entry which is preliminary data.</text>
</comment>
<dbReference type="Proteomes" id="UP001168528">
    <property type="component" value="Unassembled WGS sequence"/>
</dbReference>
<protein>
    <submittedName>
        <fullName evidence="8">RagB/SusD family nutrient uptake outer membrane protein</fullName>
    </submittedName>
</protein>
<dbReference type="InterPro" id="IPR011990">
    <property type="entry name" value="TPR-like_helical_dom_sf"/>
</dbReference>
<comment type="subcellular location">
    <subcellularLocation>
        <location evidence="1">Cell outer membrane</location>
    </subcellularLocation>
</comment>
<name>A0ABT8R4P6_9BACT</name>
<dbReference type="Pfam" id="PF07980">
    <property type="entry name" value="SusD_RagB"/>
    <property type="match status" value="1"/>
</dbReference>
<dbReference type="Pfam" id="PF14322">
    <property type="entry name" value="SusD-like_3"/>
    <property type="match status" value="1"/>
</dbReference>
<evidence type="ECO:0000313" key="8">
    <source>
        <dbReference type="EMBL" id="MDO1447076.1"/>
    </source>
</evidence>
<keyword evidence="5" id="KW-0998">Cell outer membrane</keyword>
<comment type="similarity">
    <text evidence="2">Belongs to the SusD family.</text>
</comment>